<dbReference type="AlphaFoldDB" id="A0A4Q9QKM6"/>
<protein>
    <submittedName>
        <fullName evidence="1">Uncharacterized protein</fullName>
    </submittedName>
</protein>
<proteinExistence type="predicted"/>
<keyword evidence="2" id="KW-1185">Reference proteome</keyword>
<sequence>MISYIDETLQLWADERQGSATDLAAGFGSNVIASLMAYQGVLTRRTRGSRVLLDRAAEIEWIVSKHLSPEQRQVVIEHYCGHSASQSEKWAACGCSRSQFYRRLGQAHKSIQYQLLKRAA</sequence>
<dbReference type="EMBL" id="QJUI01000013">
    <property type="protein sequence ID" value="TBU76821.1"/>
    <property type="molecule type" value="Genomic_DNA"/>
</dbReference>
<organism evidence="1 2">
    <name type="scientific">Phytopseudomonas daroniae</name>
    <dbReference type="NCBI Taxonomy" id="2487519"/>
    <lineage>
        <taxon>Bacteria</taxon>
        <taxon>Pseudomonadati</taxon>
        <taxon>Pseudomonadota</taxon>
        <taxon>Gammaproteobacteria</taxon>
        <taxon>Pseudomonadales</taxon>
        <taxon>Pseudomonadaceae</taxon>
        <taxon>Phytopseudomonas</taxon>
    </lineage>
</organism>
<dbReference type="RefSeq" id="WP_131181023.1">
    <property type="nucleotide sequence ID" value="NZ_QJUI01000013.1"/>
</dbReference>
<evidence type="ECO:0000313" key="2">
    <source>
        <dbReference type="Proteomes" id="UP000292302"/>
    </source>
</evidence>
<reference evidence="1 2" key="1">
    <citation type="submission" date="2018-06" db="EMBL/GenBank/DDBJ databases">
        <title>Three novel Pseudomonas species isolated from symptomatic oak.</title>
        <authorList>
            <person name="Bueno-Gonzalez V."/>
            <person name="Brady C."/>
        </authorList>
    </citation>
    <scope>NUCLEOTIDE SEQUENCE [LARGE SCALE GENOMIC DNA]</scope>
    <source>
        <strain evidence="1 2">P9A</strain>
    </source>
</reference>
<dbReference type="Proteomes" id="UP000292302">
    <property type="component" value="Unassembled WGS sequence"/>
</dbReference>
<evidence type="ECO:0000313" key="1">
    <source>
        <dbReference type="EMBL" id="TBU76821.1"/>
    </source>
</evidence>
<gene>
    <name evidence="1" type="ORF">DNK06_16155</name>
</gene>
<comment type="caution">
    <text evidence="1">The sequence shown here is derived from an EMBL/GenBank/DDBJ whole genome shotgun (WGS) entry which is preliminary data.</text>
</comment>
<accession>A0A4Q9QKM6</accession>
<dbReference type="OrthoDB" id="7014261at2"/>
<name>A0A4Q9QKM6_9GAMM</name>